<dbReference type="AlphaFoldDB" id="A0A016W6Z9"/>
<evidence type="ECO:0000313" key="1">
    <source>
        <dbReference type="EMBL" id="EYC35381.1"/>
    </source>
</evidence>
<dbReference type="Proteomes" id="UP000024635">
    <property type="component" value="Unassembled WGS sequence"/>
</dbReference>
<proteinExistence type="predicted"/>
<name>A0A016W6Z9_9BILA</name>
<sequence length="76" mass="8478">MVSVSQPRHAPRIRLHLSIVEALNAYVLYTVTCWGHPMDLSASSSQTPLVPINRPCGMDGLVGQERNRTIVRVRPQ</sequence>
<reference evidence="2" key="1">
    <citation type="journal article" date="2015" name="Nat. Genet.">
        <title>The genome and transcriptome of the zoonotic hookworm Ancylostoma ceylanicum identify infection-specific gene families.</title>
        <authorList>
            <person name="Schwarz E.M."/>
            <person name="Hu Y."/>
            <person name="Antoshechkin I."/>
            <person name="Miller M.M."/>
            <person name="Sternberg P.W."/>
            <person name="Aroian R.V."/>
        </authorList>
    </citation>
    <scope>NUCLEOTIDE SEQUENCE</scope>
    <source>
        <strain evidence="2">HY135</strain>
    </source>
</reference>
<accession>A0A016W6Z9</accession>
<evidence type="ECO:0000313" key="2">
    <source>
        <dbReference type="Proteomes" id="UP000024635"/>
    </source>
</evidence>
<keyword evidence="2" id="KW-1185">Reference proteome</keyword>
<gene>
    <name evidence="1" type="primary">Acey_s1070.g3532</name>
    <name evidence="1" type="ORF">Y032_1070g3532</name>
</gene>
<dbReference type="EMBL" id="JARK01000670">
    <property type="protein sequence ID" value="EYC35381.1"/>
    <property type="molecule type" value="Genomic_DNA"/>
</dbReference>
<organism evidence="1 2">
    <name type="scientific">Ancylostoma ceylanicum</name>
    <dbReference type="NCBI Taxonomy" id="53326"/>
    <lineage>
        <taxon>Eukaryota</taxon>
        <taxon>Metazoa</taxon>
        <taxon>Ecdysozoa</taxon>
        <taxon>Nematoda</taxon>
        <taxon>Chromadorea</taxon>
        <taxon>Rhabditida</taxon>
        <taxon>Rhabditina</taxon>
        <taxon>Rhabditomorpha</taxon>
        <taxon>Strongyloidea</taxon>
        <taxon>Ancylostomatidae</taxon>
        <taxon>Ancylostomatinae</taxon>
        <taxon>Ancylostoma</taxon>
    </lineage>
</organism>
<protein>
    <submittedName>
        <fullName evidence="1">Uncharacterized protein</fullName>
    </submittedName>
</protein>
<comment type="caution">
    <text evidence="1">The sequence shown here is derived from an EMBL/GenBank/DDBJ whole genome shotgun (WGS) entry which is preliminary data.</text>
</comment>